<organism evidence="2 4">
    <name type="scientific">Oryza sativa subsp. japonica</name>
    <name type="common">Rice</name>
    <dbReference type="NCBI Taxonomy" id="39947"/>
    <lineage>
        <taxon>Eukaryota</taxon>
        <taxon>Viridiplantae</taxon>
        <taxon>Streptophyta</taxon>
        <taxon>Embryophyta</taxon>
        <taxon>Tracheophyta</taxon>
        <taxon>Spermatophyta</taxon>
        <taxon>Magnoliopsida</taxon>
        <taxon>Liliopsida</taxon>
        <taxon>Poales</taxon>
        <taxon>Poaceae</taxon>
        <taxon>BOP clade</taxon>
        <taxon>Oryzoideae</taxon>
        <taxon>Oryzeae</taxon>
        <taxon>Oryzinae</taxon>
        <taxon>Oryza</taxon>
        <taxon>Oryza sativa</taxon>
    </lineage>
</organism>
<protein>
    <submittedName>
        <fullName evidence="2">Uncharacterized protein</fullName>
    </submittedName>
</protein>
<dbReference type="Proteomes" id="UP000000763">
    <property type="component" value="Chromosome 8"/>
</dbReference>
<name>Q7F1D4_ORYSJ</name>
<reference evidence="4" key="4">
    <citation type="journal article" date="2008" name="Nucleic Acids Res.">
        <title>The rice annotation project database (RAP-DB): 2008 update.</title>
        <authorList>
            <consortium name="The rice annotation project (RAP)"/>
        </authorList>
    </citation>
    <scope>GENOME REANNOTATION</scope>
    <source>
        <strain evidence="4">cv. Nipponbare</strain>
    </source>
</reference>
<dbReference type="EMBL" id="AP003913">
    <property type="protein sequence ID" value="BAD03087.1"/>
    <property type="molecule type" value="Genomic_DNA"/>
</dbReference>
<evidence type="ECO:0000313" key="2">
    <source>
        <dbReference type="EMBL" id="BAD03087.1"/>
    </source>
</evidence>
<reference evidence="3" key="2">
    <citation type="submission" date="2002-10" db="EMBL/GenBank/DDBJ databases">
        <title>Oryza sativa nipponbare(GA3) genomic DNA, chromosome 8, BAC clone:OJ1118_F01.</title>
        <authorList>
            <person name="Sasaki T."/>
            <person name="Matsumoto T."/>
            <person name="Katayose Y."/>
        </authorList>
    </citation>
    <scope>NUCLEOTIDE SEQUENCE</scope>
</reference>
<accession>Q7F1D4</accession>
<feature type="compositionally biased region" description="Basic residues" evidence="1">
    <location>
        <begin position="7"/>
        <end position="19"/>
    </location>
</feature>
<dbReference type="EMBL" id="AP005817">
    <property type="protein sequence ID" value="BAD03871.1"/>
    <property type="molecule type" value="Genomic_DNA"/>
</dbReference>
<evidence type="ECO:0000313" key="4">
    <source>
        <dbReference type="Proteomes" id="UP000000763"/>
    </source>
</evidence>
<evidence type="ECO:0000313" key="3">
    <source>
        <dbReference type="EMBL" id="BAD03871.1"/>
    </source>
</evidence>
<gene>
    <name evidence="2" type="primary">OJ1484_G09.105</name>
    <name evidence="3" type="ORF">OJ1118_F01.21</name>
</gene>
<proteinExistence type="predicted"/>
<evidence type="ECO:0000256" key="1">
    <source>
        <dbReference type="SAM" id="MobiDB-lite"/>
    </source>
</evidence>
<feature type="region of interest" description="Disordered" evidence="1">
    <location>
        <begin position="1"/>
        <end position="42"/>
    </location>
</feature>
<reference evidence="2" key="1">
    <citation type="submission" date="2001-07" db="EMBL/GenBank/DDBJ databases">
        <title>Oryza sativa nipponbare(GA3) genomic DNA, chromosome 8, BAC clone:OJ1484_G09.</title>
        <authorList>
            <person name="Sasaki T."/>
            <person name="Matsumoto T."/>
            <person name="Yamamoto K."/>
        </authorList>
    </citation>
    <scope>NUCLEOTIDE SEQUENCE</scope>
</reference>
<sequence>MGEAGGRAHRQAQGGRRRLPSFPPSPPDLARGGGGRGEADLAGGERLAAGHGIARGQGVDQPEAAGCVRAMATMTSAACEFLVVASTSASTAMSGQHGSLLGGGAAPTTAWISAFSTLPHTPSFPTSTGHLPLPSAFSTAGGAARGTIGGRQLDFPSLHAADGLAPVRHSTATATTATRAACAVMLLPVCAINSLQLS</sequence>
<dbReference type="AlphaFoldDB" id="Q7F1D4"/>
<reference evidence="4" key="3">
    <citation type="journal article" date="2005" name="Nature">
        <title>The map-based sequence of the rice genome.</title>
        <authorList>
            <consortium name="International rice genome sequencing project (IRGSP)"/>
            <person name="Matsumoto T."/>
            <person name="Wu J."/>
            <person name="Kanamori H."/>
            <person name="Katayose Y."/>
            <person name="Fujisawa M."/>
            <person name="Namiki N."/>
            <person name="Mizuno H."/>
            <person name="Yamamoto K."/>
            <person name="Antonio B.A."/>
            <person name="Baba T."/>
            <person name="Sakata K."/>
            <person name="Nagamura Y."/>
            <person name="Aoki H."/>
            <person name="Arikawa K."/>
            <person name="Arita K."/>
            <person name="Bito T."/>
            <person name="Chiden Y."/>
            <person name="Fujitsuka N."/>
            <person name="Fukunaka R."/>
            <person name="Hamada M."/>
            <person name="Harada C."/>
            <person name="Hayashi A."/>
            <person name="Hijishita S."/>
            <person name="Honda M."/>
            <person name="Hosokawa S."/>
            <person name="Ichikawa Y."/>
            <person name="Idonuma A."/>
            <person name="Iijima M."/>
            <person name="Ikeda M."/>
            <person name="Ikeno M."/>
            <person name="Ito K."/>
            <person name="Ito S."/>
            <person name="Ito T."/>
            <person name="Ito Y."/>
            <person name="Ito Y."/>
            <person name="Iwabuchi A."/>
            <person name="Kamiya K."/>
            <person name="Karasawa W."/>
            <person name="Kurita K."/>
            <person name="Katagiri S."/>
            <person name="Kikuta A."/>
            <person name="Kobayashi H."/>
            <person name="Kobayashi N."/>
            <person name="Machita K."/>
            <person name="Maehara T."/>
            <person name="Masukawa M."/>
            <person name="Mizubayashi T."/>
            <person name="Mukai Y."/>
            <person name="Nagasaki H."/>
            <person name="Nagata Y."/>
            <person name="Naito S."/>
            <person name="Nakashima M."/>
            <person name="Nakama Y."/>
            <person name="Nakamichi Y."/>
            <person name="Nakamura M."/>
            <person name="Meguro A."/>
            <person name="Negishi M."/>
            <person name="Ohta I."/>
            <person name="Ohta T."/>
            <person name="Okamoto M."/>
            <person name="Ono N."/>
            <person name="Saji S."/>
            <person name="Sakaguchi M."/>
            <person name="Sakai K."/>
            <person name="Shibata M."/>
            <person name="Shimokawa T."/>
            <person name="Song J."/>
            <person name="Takazaki Y."/>
            <person name="Terasawa K."/>
            <person name="Tsugane M."/>
            <person name="Tsuji K."/>
            <person name="Ueda S."/>
            <person name="Waki K."/>
            <person name="Yamagata H."/>
            <person name="Yamamoto M."/>
            <person name="Yamamoto S."/>
            <person name="Yamane H."/>
            <person name="Yoshiki S."/>
            <person name="Yoshihara R."/>
            <person name="Yukawa K."/>
            <person name="Zhong H."/>
            <person name="Yano M."/>
            <person name="Yuan Q."/>
            <person name="Ouyang S."/>
            <person name="Liu J."/>
            <person name="Jones K.M."/>
            <person name="Gansberger K."/>
            <person name="Moffat K."/>
            <person name="Hill J."/>
            <person name="Bera J."/>
            <person name="Fadrosh D."/>
            <person name="Jin S."/>
            <person name="Johri S."/>
            <person name="Kim M."/>
            <person name="Overton L."/>
            <person name="Reardon M."/>
            <person name="Tsitrin T."/>
            <person name="Vuong H."/>
            <person name="Weaver B."/>
            <person name="Ciecko A."/>
            <person name="Tallon L."/>
            <person name="Jackson J."/>
            <person name="Pai G."/>
            <person name="Aken S.V."/>
            <person name="Utterback T."/>
            <person name="Reidmuller S."/>
            <person name="Feldblyum T."/>
            <person name="Hsiao J."/>
            <person name="Zismann V."/>
            <person name="Iobst S."/>
            <person name="de Vazeille A.R."/>
            <person name="Buell C.R."/>
            <person name="Ying K."/>
            <person name="Li Y."/>
            <person name="Lu T."/>
            <person name="Huang Y."/>
            <person name="Zhao Q."/>
            <person name="Feng Q."/>
            <person name="Zhang L."/>
            <person name="Zhu J."/>
            <person name="Weng Q."/>
            <person name="Mu J."/>
            <person name="Lu Y."/>
            <person name="Fan D."/>
            <person name="Liu Y."/>
            <person name="Guan J."/>
            <person name="Zhang Y."/>
            <person name="Yu S."/>
            <person name="Liu X."/>
            <person name="Zhang Y."/>
            <person name="Hong G."/>
            <person name="Han B."/>
            <person name="Choisne N."/>
            <person name="Demange N."/>
            <person name="Orjeda G."/>
            <person name="Samain S."/>
            <person name="Cattolico L."/>
            <person name="Pelletier E."/>
            <person name="Couloux A."/>
            <person name="Segurens B."/>
            <person name="Wincker P."/>
            <person name="D'Hont A."/>
            <person name="Scarpelli C."/>
            <person name="Weissenbach J."/>
            <person name="Salanoubat M."/>
            <person name="Quetier F."/>
            <person name="Yu Y."/>
            <person name="Kim H.R."/>
            <person name="Rambo T."/>
            <person name="Currie J."/>
            <person name="Collura K."/>
            <person name="Luo M."/>
            <person name="Yang T."/>
            <person name="Ammiraju J.S.S."/>
            <person name="Engler F."/>
            <person name="Soderlund C."/>
            <person name="Wing R.A."/>
            <person name="Palmer L.E."/>
            <person name="de la Bastide M."/>
            <person name="Spiegel L."/>
            <person name="Nascimento L."/>
            <person name="Zutavern T."/>
            <person name="O'Shaughnessy A."/>
            <person name="Dike S."/>
            <person name="Dedhia N."/>
            <person name="Preston R."/>
            <person name="Balija V."/>
            <person name="McCombie W.R."/>
            <person name="Chow T."/>
            <person name="Chen H."/>
            <person name="Chung M."/>
            <person name="Chen C."/>
            <person name="Shaw J."/>
            <person name="Wu H."/>
            <person name="Hsiao K."/>
            <person name="Chao Y."/>
            <person name="Chu M."/>
            <person name="Cheng C."/>
            <person name="Hour A."/>
            <person name="Lee P."/>
            <person name="Lin S."/>
            <person name="Lin Y."/>
            <person name="Liou J."/>
            <person name="Liu S."/>
            <person name="Hsing Y."/>
            <person name="Raghuvanshi S."/>
            <person name="Mohanty A."/>
            <person name="Bharti A.K."/>
            <person name="Gaur A."/>
            <person name="Gupta V."/>
            <person name="Kumar D."/>
            <person name="Ravi V."/>
            <person name="Vij S."/>
            <person name="Kapur A."/>
            <person name="Khurana P."/>
            <person name="Khurana P."/>
            <person name="Khurana J.P."/>
            <person name="Tyagi A.K."/>
            <person name="Gaikwad K."/>
            <person name="Singh A."/>
            <person name="Dalal V."/>
            <person name="Srivastava S."/>
            <person name="Dixit A."/>
            <person name="Pal A.K."/>
            <person name="Ghazi I.A."/>
            <person name="Yadav M."/>
            <person name="Pandit A."/>
            <person name="Bhargava A."/>
            <person name="Sureshbabu K."/>
            <person name="Batra K."/>
            <person name="Sharma T.R."/>
            <person name="Mohapatra T."/>
            <person name="Singh N.K."/>
            <person name="Messing J."/>
            <person name="Nelson A.B."/>
            <person name="Fuks G."/>
            <person name="Kavchok S."/>
            <person name="Keizer G."/>
            <person name="Linton E."/>
            <person name="Llaca V."/>
            <person name="Song R."/>
            <person name="Tanyolac B."/>
            <person name="Young S."/>
            <person name="Ho-Il K."/>
            <person name="Hahn J.H."/>
            <person name="Sangsakoo G."/>
            <person name="Vanavichit A."/>
            <person name="de Mattos Luiz.A.T."/>
            <person name="Zimmer P.D."/>
            <person name="Malone G."/>
            <person name="Dellagostin O."/>
            <person name="de Oliveira A.C."/>
            <person name="Bevan M."/>
            <person name="Bancroft I."/>
            <person name="Minx P."/>
            <person name="Cordum H."/>
            <person name="Wilson R."/>
            <person name="Cheng Z."/>
            <person name="Jin W."/>
            <person name="Jiang J."/>
            <person name="Leong S.A."/>
            <person name="Iwama H."/>
            <person name="Gojobori T."/>
            <person name="Itoh T."/>
            <person name="Niimura Y."/>
            <person name="Fujii Y."/>
            <person name="Habara T."/>
            <person name="Sakai H."/>
            <person name="Sato Y."/>
            <person name="Wilson G."/>
            <person name="Kumar K."/>
            <person name="McCouch S."/>
            <person name="Juretic N."/>
            <person name="Hoen D."/>
            <person name="Wright S."/>
            <person name="Bruskiewich R."/>
            <person name="Bureau T."/>
            <person name="Miyao A."/>
            <person name="Hirochika H."/>
            <person name="Nishikawa T."/>
            <person name="Kadowaki K."/>
            <person name="Sugiura M."/>
            <person name="Burr B."/>
            <person name="Sasaki T."/>
        </authorList>
    </citation>
    <scope>NUCLEOTIDE SEQUENCE [LARGE SCALE GENOMIC DNA]</scope>
    <source>
        <strain evidence="4">cv. Nipponbare</strain>
    </source>
</reference>